<accession>A0ABR6GZ09</accession>
<dbReference type="EMBL" id="JACHXO010000009">
    <property type="protein sequence ID" value="MBB3196887.1"/>
    <property type="molecule type" value="Genomic_DNA"/>
</dbReference>
<reference evidence="1 2" key="1">
    <citation type="submission" date="2020-08" db="EMBL/GenBank/DDBJ databases">
        <title>Genomic Encyclopedia of Type Strains, Phase III (KMG-III): the genomes of soil and plant-associated and newly described type strains.</title>
        <authorList>
            <person name="Whitman W."/>
        </authorList>
    </citation>
    <scope>NUCLEOTIDE SEQUENCE [LARGE SCALE GENOMIC DNA]</scope>
    <source>
        <strain evidence="1 2">CECT 7247</strain>
    </source>
</reference>
<dbReference type="Proteomes" id="UP000574369">
    <property type="component" value="Unassembled WGS sequence"/>
</dbReference>
<dbReference type="InterPro" id="IPR027417">
    <property type="entry name" value="P-loop_NTPase"/>
</dbReference>
<evidence type="ECO:0008006" key="3">
    <source>
        <dbReference type="Google" id="ProtNLM"/>
    </source>
</evidence>
<sequence>MTSARDLRRRIESCKLEHLTFLIHQEWLLDRIEDALAGAAPRIEWIVGPSRAGKSMLMEALAQRYPEYREGGVRRVPVLYIPLSQAISSKSFPSLVLEALKVAVRRGDRVADLELHAAQTLTKLGVKVLLLDEASHFVEPAARLLPRSAGDMLKVLSERASMSIFMTGIPRLELLIKSNDQLRQRASAKRQFYPYNFREADQKSAFAACVKTYYDMFAECGWPIDVEFAAFVKNCFLHTGGLIGVLSKFMQELCIRPRGEQPRALSLEDCKRASDTAGGTRSPLVKPFKSLEVSDADLNVAHQYILDIEPLPDVRRL</sequence>
<dbReference type="RefSeq" id="WP_088453853.1">
    <property type="nucleotide sequence ID" value="NZ_JACHXO010000009.1"/>
</dbReference>
<gene>
    <name evidence="1" type="ORF">FHS28_004312</name>
</gene>
<comment type="caution">
    <text evidence="1">The sequence shown here is derived from an EMBL/GenBank/DDBJ whole genome shotgun (WGS) entry which is preliminary data.</text>
</comment>
<dbReference type="Gene3D" id="3.40.50.300">
    <property type="entry name" value="P-loop containing nucleotide triphosphate hydrolases"/>
    <property type="match status" value="1"/>
</dbReference>
<proteinExistence type="predicted"/>
<dbReference type="InterPro" id="IPR008868">
    <property type="entry name" value="TniB"/>
</dbReference>
<protein>
    <recommendedName>
        <fullName evidence="3">AAA+ ATPase domain-containing protein</fullName>
    </recommendedName>
</protein>
<dbReference type="SUPFAM" id="SSF52540">
    <property type="entry name" value="P-loop containing nucleoside triphosphate hydrolases"/>
    <property type="match status" value="1"/>
</dbReference>
<name>A0ABR6GZ09_9BURK</name>
<dbReference type="Pfam" id="PF05621">
    <property type="entry name" value="TniB"/>
    <property type="match status" value="1"/>
</dbReference>
<evidence type="ECO:0000313" key="1">
    <source>
        <dbReference type="EMBL" id="MBB3196887.1"/>
    </source>
</evidence>
<organism evidence="1 2">
    <name type="scientific">Roseateles terrae</name>
    <dbReference type="NCBI Taxonomy" id="431060"/>
    <lineage>
        <taxon>Bacteria</taxon>
        <taxon>Pseudomonadati</taxon>
        <taxon>Pseudomonadota</taxon>
        <taxon>Betaproteobacteria</taxon>
        <taxon>Burkholderiales</taxon>
        <taxon>Sphaerotilaceae</taxon>
        <taxon>Roseateles</taxon>
    </lineage>
</organism>
<evidence type="ECO:0000313" key="2">
    <source>
        <dbReference type="Proteomes" id="UP000574369"/>
    </source>
</evidence>
<keyword evidence="2" id="KW-1185">Reference proteome</keyword>